<dbReference type="STRING" id="907348.TresaDRAFT_2243"/>
<dbReference type="eggNOG" id="COG1492">
    <property type="taxonomic scope" value="Bacteria"/>
</dbReference>
<comment type="similarity">
    <text evidence="4">Belongs to the CobB/CobQ family. CobQ subfamily.</text>
</comment>
<dbReference type="InterPro" id="IPR047045">
    <property type="entry name" value="CobQ_N"/>
</dbReference>
<dbReference type="InterPro" id="IPR027417">
    <property type="entry name" value="P-loop_NTPase"/>
</dbReference>
<reference evidence="8 9" key="1">
    <citation type="submission" date="2011-09" db="EMBL/GenBank/DDBJ databases">
        <title>The draft genome of Treponema saccharophilum DSM 2985.</title>
        <authorList>
            <consortium name="US DOE Joint Genome Institute (JGI-PGF)"/>
            <person name="Lucas S."/>
            <person name="Copeland A."/>
            <person name="Lapidus A."/>
            <person name="Glavina del Rio T."/>
            <person name="Dalin E."/>
            <person name="Tice H."/>
            <person name="Bruce D."/>
            <person name="Goodwin L."/>
            <person name="Pitluck S."/>
            <person name="Peters L."/>
            <person name="Kyrpides N."/>
            <person name="Mavromatis K."/>
            <person name="Ivanova N."/>
            <person name="Markowitz V."/>
            <person name="Cheng J.-F."/>
            <person name="Hugenholtz P."/>
            <person name="Woyke T."/>
            <person name="Wu D."/>
            <person name="Gronow S."/>
            <person name="Wellnitz S."/>
            <person name="Brambilla E."/>
            <person name="Klenk H.-P."/>
            <person name="Eisen J.A."/>
        </authorList>
    </citation>
    <scope>NUCLEOTIDE SEQUENCE [LARGE SCALE GENOMIC DNA]</scope>
    <source>
        <strain evidence="8 9">DSM 2985</strain>
    </source>
</reference>
<dbReference type="InterPro" id="IPR004459">
    <property type="entry name" value="CobQ_synth"/>
</dbReference>
<evidence type="ECO:0000259" key="7">
    <source>
        <dbReference type="Pfam" id="PF07685"/>
    </source>
</evidence>
<feature type="domain" description="Aminotransferase class I/classII large" evidence="5">
    <location>
        <begin position="29"/>
        <end position="354"/>
    </location>
</feature>
<proteinExistence type="inferred from homology"/>
<dbReference type="PATRIC" id="fig|907348.3.peg.506"/>
<dbReference type="AlphaFoldDB" id="H7EI69"/>
<evidence type="ECO:0000313" key="9">
    <source>
        <dbReference type="Proteomes" id="UP000003571"/>
    </source>
</evidence>
<dbReference type="GO" id="GO:0016874">
    <property type="term" value="F:ligase activity"/>
    <property type="evidence" value="ECO:0007669"/>
    <property type="project" value="UniProtKB-KW"/>
</dbReference>
<dbReference type="CDD" id="cd01750">
    <property type="entry name" value="GATase1_CobQ"/>
    <property type="match status" value="1"/>
</dbReference>
<evidence type="ECO:0000256" key="4">
    <source>
        <dbReference type="HAMAP-Rule" id="MF_00028"/>
    </source>
</evidence>
<keyword evidence="2 4" id="KW-0169">Cobalamin biosynthesis</keyword>
<dbReference type="RefSeq" id="WP_002702540.1">
    <property type="nucleotide sequence ID" value="NZ_AGRW01000034.1"/>
</dbReference>
<dbReference type="NCBIfam" id="NF001989">
    <property type="entry name" value="PRK00784.1"/>
    <property type="match status" value="1"/>
</dbReference>
<dbReference type="InterPro" id="IPR002586">
    <property type="entry name" value="CobQ/CobB/MinD/ParA_Nub-bd_dom"/>
</dbReference>
<keyword evidence="9" id="KW-1185">Reference proteome</keyword>
<comment type="caution">
    <text evidence="8">The sequence shown here is derived from an EMBL/GenBank/DDBJ whole genome shotgun (WGS) entry which is preliminary data.</text>
</comment>
<dbReference type="Gene3D" id="3.90.1150.10">
    <property type="entry name" value="Aspartate Aminotransferase, domain 1"/>
    <property type="match status" value="1"/>
</dbReference>
<dbReference type="GO" id="GO:0015420">
    <property type="term" value="F:ABC-type vitamin B12 transporter activity"/>
    <property type="evidence" value="ECO:0007669"/>
    <property type="project" value="UniProtKB-UniRule"/>
</dbReference>
<protein>
    <recommendedName>
        <fullName evidence="4">Cobyric acid synthase</fullName>
    </recommendedName>
</protein>
<dbReference type="UniPathway" id="UPA00148"/>
<feature type="active site" description="Nucleophile" evidence="4">
    <location>
        <position position="705"/>
    </location>
</feature>
<dbReference type="InterPro" id="IPR015421">
    <property type="entry name" value="PyrdxlP-dep_Trfase_major"/>
</dbReference>
<comment type="function">
    <text evidence="4">Catalyzes amidations at positions B, D, E, and G on adenosylcobyrinic A,C-diamide. NH(2) groups are provided by glutamine, and one molecule of ATP is hydrogenolyzed for each amidation.</text>
</comment>
<dbReference type="PROSITE" id="PS51274">
    <property type="entry name" value="GATASE_COBBQ"/>
    <property type="match status" value="1"/>
</dbReference>
<dbReference type="Gene3D" id="3.40.50.300">
    <property type="entry name" value="P-loop containing nucleotide triphosphate hydrolases"/>
    <property type="match status" value="1"/>
</dbReference>
<feature type="active site" evidence="4">
    <location>
        <position position="802"/>
    </location>
</feature>
<dbReference type="CDD" id="cd05389">
    <property type="entry name" value="CobQ_N"/>
    <property type="match status" value="1"/>
</dbReference>
<feature type="domain" description="CobB/CobQ-like glutamine amidotransferase" evidence="7">
    <location>
        <begin position="626"/>
        <end position="808"/>
    </location>
</feature>
<dbReference type="InterPro" id="IPR004839">
    <property type="entry name" value="Aminotransferase_I/II_large"/>
</dbReference>
<dbReference type="GO" id="GO:0030170">
    <property type="term" value="F:pyridoxal phosphate binding"/>
    <property type="evidence" value="ECO:0007669"/>
    <property type="project" value="InterPro"/>
</dbReference>
<dbReference type="GO" id="GO:0009236">
    <property type="term" value="P:cobalamin biosynthetic process"/>
    <property type="evidence" value="ECO:0007669"/>
    <property type="project" value="UniProtKB-UniRule"/>
</dbReference>
<evidence type="ECO:0000256" key="2">
    <source>
        <dbReference type="ARBA" id="ARBA00022573"/>
    </source>
</evidence>
<dbReference type="SUPFAM" id="SSF52540">
    <property type="entry name" value="P-loop containing nucleoside triphosphate hydrolases"/>
    <property type="match status" value="1"/>
</dbReference>
<evidence type="ECO:0000256" key="3">
    <source>
        <dbReference type="ARBA" id="ARBA00022962"/>
    </source>
</evidence>
<keyword evidence="3 4" id="KW-0315">Glutamine amidotransferase</keyword>
<dbReference type="Pfam" id="PF00155">
    <property type="entry name" value="Aminotran_1_2"/>
    <property type="match status" value="1"/>
</dbReference>
<dbReference type="InterPro" id="IPR029062">
    <property type="entry name" value="Class_I_gatase-like"/>
</dbReference>
<evidence type="ECO:0000256" key="1">
    <source>
        <dbReference type="ARBA" id="ARBA00004953"/>
    </source>
</evidence>
<dbReference type="InterPro" id="IPR033949">
    <property type="entry name" value="CobQ_GATase1"/>
</dbReference>
<dbReference type="Pfam" id="PF01656">
    <property type="entry name" value="CbiA"/>
    <property type="match status" value="1"/>
</dbReference>
<dbReference type="Proteomes" id="UP000003571">
    <property type="component" value="Unassembled WGS sequence"/>
</dbReference>
<organism evidence="8 9">
    <name type="scientific">Treponema saccharophilum DSM 2985</name>
    <dbReference type="NCBI Taxonomy" id="907348"/>
    <lineage>
        <taxon>Bacteria</taxon>
        <taxon>Pseudomonadati</taxon>
        <taxon>Spirochaetota</taxon>
        <taxon>Spirochaetia</taxon>
        <taxon>Spirochaetales</taxon>
        <taxon>Treponemataceae</taxon>
        <taxon>Treponema</taxon>
    </lineage>
</organism>
<dbReference type="Pfam" id="PF07685">
    <property type="entry name" value="GATase_3"/>
    <property type="match status" value="1"/>
</dbReference>
<dbReference type="InterPro" id="IPR015424">
    <property type="entry name" value="PyrdxlP-dep_Trfase"/>
</dbReference>
<dbReference type="InterPro" id="IPR011698">
    <property type="entry name" value="GATase_3"/>
</dbReference>
<dbReference type="PANTHER" id="PTHR21343:SF1">
    <property type="entry name" value="COBYRIC ACID SYNTHASE"/>
    <property type="match status" value="1"/>
</dbReference>
<dbReference type="Gene3D" id="3.40.50.880">
    <property type="match status" value="1"/>
</dbReference>
<evidence type="ECO:0000259" key="5">
    <source>
        <dbReference type="Pfam" id="PF00155"/>
    </source>
</evidence>
<dbReference type="Gene3D" id="3.40.640.10">
    <property type="entry name" value="Type I PLP-dependent aspartate aminotransferase-like (Major domain)"/>
    <property type="match status" value="1"/>
</dbReference>
<dbReference type="SUPFAM" id="SSF52317">
    <property type="entry name" value="Class I glutamine amidotransferase-like"/>
    <property type="match status" value="1"/>
</dbReference>
<comment type="pathway">
    <text evidence="1 4">Cofactor biosynthesis; adenosylcobalamin biosynthesis.</text>
</comment>
<feature type="domain" description="CobQ/CobB/MinD/ParA nucleotide binding" evidence="6">
    <location>
        <begin position="378"/>
        <end position="606"/>
    </location>
</feature>
<keyword evidence="8" id="KW-0436">Ligase</keyword>
<dbReference type="OrthoDB" id="9808302at2"/>
<dbReference type="EMBL" id="AGRW01000034">
    <property type="protein sequence ID" value="EIC02748.1"/>
    <property type="molecule type" value="Genomic_DNA"/>
</dbReference>
<sequence>MNENDERTNLHGGPRVFVDADFSASVSPLGIHPAAAEALHSAALHPGSCCPYPDPDCSALRALLAGRWGCGASDFVCGAGAADVILLSALVASSRSACAVVMEPAFSEYGRAASCASLRVVHARDAEEIRGSGAGVVYLASPSNPLGEVAPFDEIRRISGICEEEGAMLVLDSCFSMFSEEAESVLRRIVRSRGEFPSVVIVDAFTKFYGMAGLRFGYALCLSERNAEAFRAFSRPWAVGSVTQSCAGAVLRAESRGSSWVSRMRSLVSSERARICRALDSLGLWRSESRANFVVFRSRRLSELCAADGAVEFVEFRGKKISIRSCSTFRSLGPDFHRVSVRSPEENSLLIDALTSLLSPVPLPQPAEKPFGKRAKVLMVQGTMSDAGKSLVVAALCRIFAKDGFRVAPFKSQNMALNSGVTADGKEMGRAQILQAEACAALPDVRMNPILLKPTSDSKSQVIVCGEAVGDMRAADYFSFRKTLVPKIMEAFESLASENDIIVIEGAGSPAEINLREGDIVNMGLAELVDAPVLLVGDIDRGGVFASLYGTYALVGEKERGRIKGFVVNKFRGDISLLSGALSQLENLTGVRTLGVVPFMKGLSLDAEDSLSFGSIFVRRSAPLIRIIVIALPFVSNFTDIAAFTSVPFVSVEKAESPSEVDFGADMIVVPGTKNTVRAMEFMEESGLGGAVRRFAEKKPVAGICGGYQILGRVLDDSAASEGGRPSVRNGLGLLPVDTVFGTKKTLSRGEWIVPPLDGFFSFLSSLRATGYEVHQGASVFSRGGGNAVFCAEGNAFGTYVHGFFDEPAVLRAVLGSLASAKGCALPPFEEPASVREKNFRLLEESVRASLDIGAIYEIMGISREEKS</sequence>
<dbReference type="PANTHER" id="PTHR21343">
    <property type="entry name" value="DETHIOBIOTIN SYNTHETASE"/>
    <property type="match status" value="1"/>
</dbReference>
<evidence type="ECO:0000259" key="6">
    <source>
        <dbReference type="Pfam" id="PF01656"/>
    </source>
</evidence>
<dbReference type="eggNOG" id="COG0079">
    <property type="taxonomic scope" value="Bacteria"/>
</dbReference>
<dbReference type="CDD" id="cd00609">
    <property type="entry name" value="AAT_like"/>
    <property type="match status" value="1"/>
</dbReference>
<dbReference type="SUPFAM" id="SSF53383">
    <property type="entry name" value="PLP-dependent transferases"/>
    <property type="match status" value="1"/>
</dbReference>
<evidence type="ECO:0000313" key="8">
    <source>
        <dbReference type="EMBL" id="EIC02748.1"/>
    </source>
</evidence>
<dbReference type="HAMAP" id="MF_00028">
    <property type="entry name" value="CobQ"/>
    <property type="match status" value="1"/>
</dbReference>
<dbReference type="NCBIfam" id="TIGR00313">
    <property type="entry name" value="cobQ"/>
    <property type="match status" value="1"/>
</dbReference>
<gene>
    <name evidence="4" type="primary">cobQ</name>
    <name evidence="8" type="ORF">TresaDRAFT_2243</name>
</gene>
<dbReference type="InterPro" id="IPR015422">
    <property type="entry name" value="PyrdxlP-dep_Trfase_small"/>
</dbReference>
<name>H7EI69_9SPIR</name>
<accession>H7EI69</accession>